<dbReference type="GO" id="GO:0003723">
    <property type="term" value="F:RNA binding"/>
    <property type="evidence" value="ECO:0007669"/>
    <property type="project" value="InterPro"/>
</dbReference>
<gene>
    <name evidence="5" type="ORF">BLSS_0347</name>
</gene>
<evidence type="ECO:0000313" key="6">
    <source>
        <dbReference type="Proteomes" id="UP000029024"/>
    </source>
</evidence>
<dbReference type="PANTHER" id="PTHR30185">
    <property type="entry name" value="CRYPTIC BETA-GLUCOSIDE BGL OPERON ANTITERMINATOR"/>
    <property type="match status" value="1"/>
</dbReference>
<evidence type="ECO:0000313" key="5">
    <source>
        <dbReference type="EMBL" id="KFI73659.1"/>
    </source>
</evidence>
<feature type="domain" description="PRD" evidence="4">
    <location>
        <begin position="72"/>
        <end position="177"/>
    </location>
</feature>
<evidence type="ECO:0000259" key="4">
    <source>
        <dbReference type="PROSITE" id="PS51372"/>
    </source>
</evidence>
<proteinExistence type="predicted"/>
<dbReference type="Pfam" id="PF03123">
    <property type="entry name" value="CAT_RBD"/>
    <property type="match status" value="1"/>
</dbReference>
<dbReference type="InterPro" id="IPR011608">
    <property type="entry name" value="PRD"/>
</dbReference>
<dbReference type="PROSITE" id="PS51372">
    <property type="entry name" value="PRD_2"/>
    <property type="match status" value="2"/>
</dbReference>
<dbReference type="InterPro" id="IPR050661">
    <property type="entry name" value="BglG_antiterminators"/>
</dbReference>
<dbReference type="AlphaFoldDB" id="A0A087BRK9"/>
<keyword evidence="1" id="KW-0677">Repeat</keyword>
<feature type="domain" description="PRD" evidence="4">
    <location>
        <begin position="178"/>
        <end position="286"/>
    </location>
</feature>
<dbReference type="GO" id="GO:0006355">
    <property type="term" value="P:regulation of DNA-templated transcription"/>
    <property type="evidence" value="ECO:0007669"/>
    <property type="project" value="InterPro"/>
</dbReference>
<dbReference type="Gene3D" id="1.10.1790.10">
    <property type="entry name" value="PRD domain"/>
    <property type="match status" value="2"/>
</dbReference>
<keyword evidence="3" id="KW-0804">Transcription</keyword>
<name>A0A087BRK9_BIFLN</name>
<reference evidence="5 6" key="1">
    <citation type="submission" date="2014-03" db="EMBL/GenBank/DDBJ databases">
        <title>Genomics of Bifidobacteria.</title>
        <authorList>
            <person name="Ventura M."/>
            <person name="Milani C."/>
            <person name="Lugli G.A."/>
        </authorList>
    </citation>
    <scope>NUCLEOTIDE SEQUENCE [LARGE SCALE GENOMIC DNA]</scope>
    <source>
        <strain evidence="5 6">LMG 21814</strain>
    </source>
</reference>
<accession>A0A087BRK9</accession>
<dbReference type="EMBL" id="JGZA01000001">
    <property type="protein sequence ID" value="KFI73659.1"/>
    <property type="molecule type" value="Genomic_DNA"/>
</dbReference>
<comment type="caution">
    <text evidence="5">The sequence shown here is derived from an EMBL/GenBank/DDBJ whole genome shotgun (WGS) entry which is preliminary data.</text>
</comment>
<evidence type="ECO:0000256" key="2">
    <source>
        <dbReference type="ARBA" id="ARBA00023015"/>
    </source>
</evidence>
<dbReference type="InterPro" id="IPR036650">
    <property type="entry name" value="CAT_RNA-bd_dom_sf"/>
</dbReference>
<organism evidence="5 6">
    <name type="scientific">Bifidobacterium longum subsp. suis</name>
    <dbReference type="NCBI Taxonomy" id="1695"/>
    <lineage>
        <taxon>Bacteria</taxon>
        <taxon>Bacillati</taxon>
        <taxon>Actinomycetota</taxon>
        <taxon>Actinomycetes</taxon>
        <taxon>Bifidobacteriales</taxon>
        <taxon>Bifidobacteriaceae</taxon>
        <taxon>Bifidobacterium</taxon>
    </lineage>
</organism>
<protein>
    <submittedName>
        <fullName evidence="5">FruR protein</fullName>
    </submittedName>
</protein>
<dbReference type="PANTHER" id="PTHR30185:SF18">
    <property type="entry name" value="TRANSCRIPTIONAL REGULATOR MTLR"/>
    <property type="match status" value="1"/>
</dbReference>
<dbReference type="InterPro" id="IPR004341">
    <property type="entry name" value="CAT_RNA-bd_dom"/>
</dbReference>
<dbReference type="SUPFAM" id="SSF63520">
    <property type="entry name" value="PTS-regulatory domain, PRD"/>
    <property type="match status" value="2"/>
</dbReference>
<dbReference type="Pfam" id="PF00874">
    <property type="entry name" value="PRD"/>
    <property type="match status" value="2"/>
</dbReference>
<keyword evidence="2" id="KW-0805">Transcription regulation</keyword>
<dbReference type="InterPro" id="IPR036634">
    <property type="entry name" value="PRD_sf"/>
</dbReference>
<evidence type="ECO:0000256" key="1">
    <source>
        <dbReference type="ARBA" id="ARBA00022737"/>
    </source>
</evidence>
<dbReference type="SUPFAM" id="SSF50151">
    <property type="entry name" value="SacY-like RNA-binding domain"/>
    <property type="match status" value="1"/>
</dbReference>
<sequence>MTLRKDAMEILRVFNNNVVLAKGGDGGEVILTGRGLGFQAKPGQTVDESKVVRTFVPSDGRDPDHLAQMLADIPPEIIRVVVESMQETGLGERETGSTTLVMALSDHVANAVERVRRGIDITYPLLGEVSNLYPQEYAQGRAMLASLNARLDVTLPDGEATALAMHLVNAGFATGDLSYTYTMTGVIQQLLDIIDHSYGITLDRSSVNVGRFITHLRYLFVRIHQHQQLTDEPAPVMKVIRESYPAALRCARTIASLLELRLDTDISDDEIAYLAMHVARVTGHAS</sequence>
<dbReference type="SMART" id="SM01061">
    <property type="entry name" value="CAT_RBD"/>
    <property type="match status" value="1"/>
</dbReference>
<evidence type="ECO:0000256" key="3">
    <source>
        <dbReference type="ARBA" id="ARBA00023163"/>
    </source>
</evidence>
<dbReference type="Proteomes" id="UP000029024">
    <property type="component" value="Unassembled WGS sequence"/>
</dbReference>
<dbReference type="Gene3D" id="2.30.24.10">
    <property type="entry name" value="CAT RNA-binding domain"/>
    <property type="match status" value="1"/>
</dbReference>